<dbReference type="RefSeq" id="WP_098077283.1">
    <property type="nucleotide sequence ID" value="NZ_PDEQ01000008.1"/>
</dbReference>
<name>A0A2A8CUU6_9BACT</name>
<keyword evidence="2" id="KW-1185">Reference proteome</keyword>
<sequence>MWLKILVVILIALIAIYAAAFLYGASRWQTKTQELRDRLEFARSPLQQRTVDFRELDDLPAPVQRYFRTVLEDGQPIVTSVHVQHDGTFNTSETDEHWSAFTSEQWVVTDRPGFVWNGRVAMAPGLPVRVHDAYVSGQGILHVSLLGAVSVADLRGKGELARGELMRYFAEATWYPTALLPSQGVTWEAVDDHSAYGTLTDGDNTITLLFSFNDEGLIDTVRAEARGRTVEGEVVPTPWRGRFWNYEERDGMLVPADGEVAWLLPDGERPYWRGHITDLGYEFAD</sequence>
<reference evidence="1 2" key="1">
    <citation type="submission" date="2017-10" db="EMBL/GenBank/DDBJ databases">
        <title>Draft genome of Longibacter Salinarum.</title>
        <authorList>
            <person name="Goh K.M."/>
            <person name="Shamsir M.S."/>
            <person name="Lim S.W."/>
        </authorList>
    </citation>
    <scope>NUCLEOTIDE SEQUENCE [LARGE SCALE GENOMIC DNA]</scope>
    <source>
        <strain evidence="1 2">KCTC 52045</strain>
    </source>
</reference>
<protein>
    <submittedName>
        <fullName evidence="1">Uncharacterized protein</fullName>
    </submittedName>
</protein>
<comment type="caution">
    <text evidence="1">The sequence shown here is derived from an EMBL/GenBank/DDBJ whole genome shotgun (WGS) entry which is preliminary data.</text>
</comment>
<proteinExistence type="predicted"/>
<evidence type="ECO:0000313" key="2">
    <source>
        <dbReference type="Proteomes" id="UP000220102"/>
    </source>
</evidence>
<dbReference type="AlphaFoldDB" id="A0A2A8CUU6"/>
<accession>A0A2A8CUU6</accession>
<evidence type="ECO:0000313" key="1">
    <source>
        <dbReference type="EMBL" id="PEN12221.1"/>
    </source>
</evidence>
<gene>
    <name evidence="1" type="ORF">CRI94_14370</name>
</gene>
<dbReference type="OrthoDB" id="9786534at2"/>
<dbReference type="Pfam" id="PF21900">
    <property type="entry name" value="DUF6920"/>
    <property type="match status" value="1"/>
</dbReference>
<dbReference type="Proteomes" id="UP000220102">
    <property type="component" value="Unassembled WGS sequence"/>
</dbReference>
<dbReference type="InterPro" id="IPR054213">
    <property type="entry name" value="DUF6920"/>
</dbReference>
<organism evidence="1 2">
    <name type="scientific">Longibacter salinarum</name>
    <dbReference type="NCBI Taxonomy" id="1850348"/>
    <lineage>
        <taxon>Bacteria</taxon>
        <taxon>Pseudomonadati</taxon>
        <taxon>Rhodothermota</taxon>
        <taxon>Rhodothermia</taxon>
        <taxon>Rhodothermales</taxon>
        <taxon>Salisaetaceae</taxon>
        <taxon>Longibacter</taxon>
    </lineage>
</organism>
<dbReference type="EMBL" id="PDEQ01000008">
    <property type="protein sequence ID" value="PEN12221.1"/>
    <property type="molecule type" value="Genomic_DNA"/>
</dbReference>